<gene>
    <name evidence="2" type="ORF">HPP92_007151</name>
</gene>
<organism evidence="2 3">
    <name type="scientific">Vanilla planifolia</name>
    <name type="common">Vanilla</name>
    <dbReference type="NCBI Taxonomy" id="51239"/>
    <lineage>
        <taxon>Eukaryota</taxon>
        <taxon>Viridiplantae</taxon>
        <taxon>Streptophyta</taxon>
        <taxon>Embryophyta</taxon>
        <taxon>Tracheophyta</taxon>
        <taxon>Spermatophyta</taxon>
        <taxon>Magnoliopsida</taxon>
        <taxon>Liliopsida</taxon>
        <taxon>Asparagales</taxon>
        <taxon>Orchidaceae</taxon>
        <taxon>Vanilloideae</taxon>
        <taxon>Vanilleae</taxon>
        <taxon>Vanilla</taxon>
    </lineage>
</organism>
<evidence type="ECO:0000313" key="3">
    <source>
        <dbReference type="Proteomes" id="UP000636800"/>
    </source>
</evidence>
<feature type="region of interest" description="Disordered" evidence="1">
    <location>
        <begin position="59"/>
        <end position="91"/>
    </location>
</feature>
<protein>
    <submittedName>
        <fullName evidence="2">Uncharacterized protein</fullName>
    </submittedName>
</protein>
<evidence type="ECO:0000256" key="1">
    <source>
        <dbReference type="SAM" id="MobiDB-lite"/>
    </source>
</evidence>
<sequence>MEPTCSWGVGNILPIRYHVNPELWHEKSQVPLKNKLISVLLDGYDAYIPKKLTKRQANIDTGVDRVEQKRKRGRKGKRKGNGRQGFPNSGAGDCSVPSLEITEHSNLLCHAYLIPQPFFTQWRQMSTHACWLLSNLEGATK</sequence>
<accession>A0A835RHN1</accession>
<feature type="compositionally biased region" description="Basic residues" evidence="1">
    <location>
        <begin position="68"/>
        <end position="81"/>
    </location>
</feature>
<keyword evidence="3" id="KW-1185">Reference proteome</keyword>
<evidence type="ECO:0000313" key="2">
    <source>
        <dbReference type="EMBL" id="KAG0488340.1"/>
    </source>
</evidence>
<proteinExistence type="predicted"/>
<dbReference type="OrthoDB" id="1883654at2759"/>
<reference evidence="2 3" key="1">
    <citation type="journal article" date="2020" name="Nat. Food">
        <title>A phased Vanilla planifolia genome enables genetic improvement of flavour and production.</title>
        <authorList>
            <person name="Hasing T."/>
            <person name="Tang H."/>
            <person name="Brym M."/>
            <person name="Khazi F."/>
            <person name="Huang T."/>
            <person name="Chambers A.H."/>
        </authorList>
    </citation>
    <scope>NUCLEOTIDE SEQUENCE [LARGE SCALE GENOMIC DNA]</scope>
    <source>
        <tissue evidence="2">Leaf</tissue>
    </source>
</reference>
<dbReference type="AlphaFoldDB" id="A0A835RHN1"/>
<dbReference type="Proteomes" id="UP000636800">
    <property type="component" value="Chromosome 3"/>
</dbReference>
<dbReference type="EMBL" id="JADCNL010000003">
    <property type="protein sequence ID" value="KAG0488340.1"/>
    <property type="molecule type" value="Genomic_DNA"/>
</dbReference>
<name>A0A835RHN1_VANPL</name>
<comment type="caution">
    <text evidence="2">The sequence shown here is derived from an EMBL/GenBank/DDBJ whole genome shotgun (WGS) entry which is preliminary data.</text>
</comment>